<keyword evidence="3" id="KW-0677">Repeat</keyword>
<dbReference type="Gene3D" id="3.80.10.10">
    <property type="entry name" value="Ribonuclease Inhibitor"/>
    <property type="match status" value="1"/>
</dbReference>
<keyword evidence="5" id="KW-0378">Hydrolase</keyword>
<dbReference type="Proteomes" id="UP000054359">
    <property type="component" value="Unassembled WGS sequence"/>
</dbReference>
<protein>
    <submittedName>
        <fullName evidence="5">Carboxypeptidase N subunit 2</fullName>
    </submittedName>
</protein>
<dbReference type="SMART" id="SM00369">
    <property type="entry name" value="LRR_TYP"/>
    <property type="match status" value="3"/>
</dbReference>
<dbReference type="InterPro" id="IPR001611">
    <property type="entry name" value="Leu-rich_rpt"/>
</dbReference>
<dbReference type="GO" id="GO:0005615">
    <property type="term" value="C:extracellular space"/>
    <property type="evidence" value="ECO:0007669"/>
    <property type="project" value="TreeGrafter"/>
</dbReference>
<keyword evidence="5" id="KW-0645">Protease</keyword>
<name>A0A087US60_STEMI</name>
<proteinExistence type="predicted"/>
<gene>
    <name evidence="5" type="ORF">X975_15697</name>
</gene>
<organism evidence="5 6">
    <name type="scientific">Stegodyphus mimosarum</name>
    <name type="common">African social velvet spider</name>
    <dbReference type="NCBI Taxonomy" id="407821"/>
    <lineage>
        <taxon>Eukaryota</taxon>
        <taxon>Metazoa</taxon>
        <taxon>Ecdysozoa</taxon>
        <taxon>Arthropoda</taxon>
        <taxon>Chelicerata</taxon>
        <taxon>Arachnida</taxon>
        <taxon>Araneae</taxon>
        <taxon>Araneomorphae</taxon>
        <taxon>Entelegynae</taxon>
        <taxon>Eresoidea</taxon>
        <taxon>Eresidae</taxon>
        <taxon>Stegodyphus</taxon>
    </lineage>
</organism>
<evidence type="ECO:0000256" key="3">
    <source>
        <dbReference type="ARBA" id="ARBA00022737"/>
    </source>
</evidence>
<keyword evidence="6" id="KW-1185">Reference proteome</keyword>
<dbReference type="InterPro" id="IPR003591">
    <property type="entry name" value="Leu-rich_rpt_typical-subtyp"/>
</dbReference>
<accession>A0A087US60</accession>
<feature type="signal peptide" evidence="4">
    <location>
        <begin position="1"/>
        <end position="17"/>
    </location>
</feature>
<dbReference type="GO" id="GO:0031012">
    <property type="term" value="C:extracellular matrix"/>
    <property type="evidence" value="ECO:0007669"/>
    <property type="project" value="TreeGrafter"/>
</dbReference>
<dbReference type="InterPro" id="IPR050328">
    <property type="entry name" value="Dev_Immune_Receptor"/>
</dbReference>
<dbReference type="SUPFAM" id="SSF52058">
    <property type="entry name" value="L domain-like"/>
    <property type="match status" value="1"/>
</dbReference>
<evidence type="ECO:0000256" key="1">
    <source>
        <dbReference type="ARBA" id="ARBA00022614"/>
    </source>
</evidence>
<evidence type="ECO:0000256" key="2">
    <source>
        <dbReference type="ARBA" id="ARBA00022729"/>
    </source>
</evidence>
<dbReference type="OMA" id="MINCNIR"/>
<feature type="chain" id="PRO_5001830778" evidence="4">
    <location>
        <begin position="18"/>
        <end position="313"/>
    </location>
</feature>
<dbReference type="EMBL" id="KK121312">
    <property type="protein sequence ID" value="KFM80199.1"/>
    <property type="molecule type" value="Genomic_DNA"/>
</dbReference>
<evidence type="ECO:0000313" key="5">
    <source>
        <dbReference type="EMBL" id="KFM80199.1"/>
    </source>
</evidence>
<dbReference type="STRING" id="407821.A0A087US60"/>
<feature type="non-terminal residue" evidence="5">
    <location>
        <position position="313"/>
    </location>
</feature>
<reference evidence="5 6" key="1">
    <citation type="submission" date="2013-11" db="EMBL/GenBank/DDBJ databases">
        <title>Genome sequencing of Stegodyphus mimosarum.</title>
        <authorList>
            <person name="Bechsgaard J."/>
        </authorList>
    </citation>
    <scope>NUCLEOTIDE SEQUENCE [LARGE SCALE GENOMIC DNA]</scope>
</reference>
<keyword evidence="1" id="KW-0433">Leucine-rich repeat</keyword>
<dbReference type="AlphaFoldDB" id="A0A087US60"/>
<dbReference type="InterPro" id="IPR032675">
    <property type="entry name" value="LRR_dom_sf"/>
</dbReference>
<dbReference type="PANTHER" id="PTHR24373:SF384">
    <property type="entry name" value="LEUCINE RICH REPEAT CONTAINING 38"/>
    <property type="match status" value="1"/>
</dbReference>
<keyword evidence="2 4" id="KW-0732">Signal</keyword>
<evidence type="ECO:0000256" key="4">
    <source>
        <dbReference type="SAM" id="SignalP"/>
    </source>
</evidence>
<dbReference type="OrthoDB" id="676979at2759"/>
<dbReference type="PANTHER" id="PTHR24373">
    <property type="entry name" value="SLIT RELATED LEUCINE-RICH REPEAT NEURONAL PROTEIN"/>
    <property type="match status" value="1"/>
</dbReference>
<evidence type="ECO:0000313" key="6">
    <source>
        <dbReference type="Proteomes" id="UP000054359"/>
    </source>
</evidence>
<dbReference type="GO" id="GO:0004180">
    <property type="term" value="F:carboxypeptidase activity"/>
    <property type="evidence" value="ECO:0007669"/>
    <property type="project" value="UniProtKB-KW"/>
</dbReference>
<keyword evidence="5" id="KW-0121">Carboxypeptidase</keyword>
<dbReference type="Pfam" id="PF13855">
    <property type="entry name" value="LRR_8"/>
    <property type="match status" value="1"/>
</dbReference>
<sequence>MFLHFILVLLFFRETPAASKAACELYQLKENVGTYVKCYGDFITSESLKTNLSLITEPISTFELNSVTLEALPDDLFGNVEAEAMTTLIFDHVSLDLLSVPGYDPFKEIEHTLQKFEIYDSASVFAWNVTLLSSVQSLETFIVENSEVISLSQEFNFWSNLTFIQLINCSIRWLHIKAFNRNTKLAILSLANNLITKVLSSMFPQPAYYLWSLDLSYNKLKWLPGDLFKSMFSLRELKLDNNDFKDVSVSLFSPVWNTLNNLWLKGTNAICNPLCWEENLDKPWSQYFKCKFQDTPIPFSLYLESCPYVPNSE</sequence>